<evidence type="ECO:0000313" key="4">
    <source>
        <dbReference type="Proteomes" id="UP001153069"/>
    </source>
</evidence>
<keyword evidence="4" id="KW-1185">Reference proteome</keyword>
<dbReference type="Proteomes" id="UP001153069">
    <property type="component" value="Unassembled WGS sequence"/>
</dbReference>
<dbReference type="Pfam" id="PF20710">
    <property type="entry name" value="DUF6824"/>
    <property type="match status" value="1"/>
</dbReference>
<dbReference type="PANTHER" id="PTHR23330:SF9">
    <property type="entry name" value="PROLINE-RICH PROTEIN 11"/>
    <property type="match status" value="1"/>
</dbReference>
<evidence type="ECO:0000256" key="1">
    <source>
        <dbReference type="SAM" id="MobiDB-lite"/>
    </source>
</evidence>
<dbReference type="PANTHER" id="PTHR23330">
    <property type="entry name" value="P300 TRANSCRIPTIONAL COFACTOR JMY-RELATED"/>
    <property type="match status" value="1"/>
</dbReference>
<dbReference type="EMBL" id="CAICTM010000310">
    <property type="protein sequence ID" value="CAB9507563.1"/>
    <property type="molecule type" value="Genomic_DNA"/>
</dbReference>
<feature type="compositionally biased region" description="Basic and acidic residues" evidence="1">
    <location>
        <begin position="1"/>
        <end position="14"/>
    </location>
</feature>
<proteinExistence type="predicted"/>
<organism evidence="3 4">
    <name type="scientific">Seminavis robusta</name>
    <dbReference type="NCBI Taxonomy" id="568900"/>
    <lineage>
        <taxon>Eukaryota</taxon>
        <taxon>Sar</taxon>
        <taxon>Stramenopiles</taxon>
        <taxon>Ochrophyta</taxon>
        <taxon>Bacillariophyta</taxon>
        <taxon>Bacillariophyceae</taxon>
        <taxon>Bacillariophycidae</taxon>
        <taxon>Naviculales</taxon>
        <taxon>Naviculaceae</taxon>
        <taxon>Seminavis</taxon>
    </lineage>
</organism>
<dbReference type="InterPro" id="IPR049227">
    <property type="entry name" value="DUF6824"/>
</dbReference>
<evidence type="ECO:0000313" key="3">
    <source>
        <dbReference type="EMBL" id="CAB9507563.1"/>
    </source>
</evidence>
<gene>
    <name evidence="3" type="ORF">SEMRO_311_G114340.1</name>
</gene>
<feature type="compositionally biased region" description="Low complexity" evidence="1">
    <location>
        <begin position="115"/>
        <end position="127"/>
    </location>
</feature>
<feature type="region of interest" description="Disordered" evidence="1">
    <location>
        <begin position="92"/>
        <end position="127"/>
    </location>
</feature>
<name>A0A9N8HAA1_9STRA</name>
<feature type="region of interest" description="Disordered" evidence="1">
    <location>
        <begin position="518"/>
        <end position="559"/>
    </location>
</feature>
<feature type="domain" description="DUF6824" evidence="2">
    <location>
        <begin position="163"/>
        <end position="244"/>
    </location>
</feature>
<feature type="compositionally biased region" description="Pro residues" evidence="1">
    <location>
        <begin position="38"/>
        <end position="47"/>
    </location>
</feature>
<comment type="caution">
    <text evidence="3">The sequence shown here is derived from an EMBL/GenBank/DDBJ whole genome shotgun (WGS) entry which is preliminary data.</text>
</comment>
<reference evidence="3" key="1">
    <citation type="submission" date="2020-06" db="EMBL/GenBank/DDBJ databases">
        <authorList>
            <consortium name="Plant Systems Biology data submission"/>
        </authorList>
    </citation>
    <scope>NUCLEOTIDE SEQUENCE</scope>
    <source>
        <strain evidence="3">D6</strain>
    </source>
</reference>
<feature type="region of interest" description="Disordered" evidence="1">
    <location>
        <begin position="305"/>
        <end position="330"/>
    </location>
</feature>
<dbReference type="AlphaFoldDB" id="A0A9N8HAA1"/>
<feature type="compositionally biased region" description="Basic residues" evidence="1">
    <location>
        <begin position="15"/>
        <end position="25"/>
    </location>
</feature>
<feature type="region of interest" description="Disordered" evidence="1">
    <location>
        <begin position="1"/>
        <end position="57"/>
    </location>
</feature>
<feature type="region of interest" description="Disordered" evidence="1">
    <location>
        <begin position="443"/>
        <end position="474"/>
    </location>
</feature>
<feature type="compositionally biased region" description="Low complexity" evidence="1">
    <location>
        <begin position="267"/>
        <end position="285"/>
    </location>
</feature>
<feature type="compositionally biased region" description="Polar residues" evidence="1">
    <location>
        <begin position="445"/>
        <end position="455"/>
    </location>
</feature>
<dbReference type="OrthoDB" id="49024at2759"/>
<feature type="compositionally biased region" description="Polar residues" evidence="1">
    <location>
        <begin position="545"/>
        <end position="559"/>
    </location>
</feature>
<feature type="region of interest" description="Disordered" evidence="1">
    <location>
        <begin position="267"/>
        <end position="290"/>
    </location>
</feature>
<protein>
    <recommendedName>
        <fullName evidence="2">DUF6824 domain-containing protein</fullName>
    </recommendedName>
</protein>
<feature type="region of interest" description="Disordered" evidence="1">
    <location>
        <begin position="361"/>
        <end position="407"/>
    </location>
</feature>
<evidence type="ECO:0000259" key="2">
    <source>
        <dbReference type="Pfam" id="PF20710"/>
    </source>
</evidence>
<sequence length="585" mass="64276">MVEEGPRKMAENRNRKQYSHQRPYHRPLQNYAPVTPRQVPPPPPPPMRDNRTRGGSFGMMNFVESFMSPFTQCWQPPIDACGTGDYADYPGCGPTPPPPVATRGPPPPPPPRPPAALVTPMPAPAGAYPYPTGPPPPPQVHYGGQSPHAPREMMFVERPTDKDVLCGRGGSSNKHNLHFRELIAANKATYVTLTKKQKMLVSRQVVETIHRAGGRFLAKDNATGMWKDIGMSRSLEKASQALREKTTNMTASDAVVVTEDCGGIETMSTHSSSTVTSNNTPKPSSKTIEAPPLIIPPILQDVYKPKMAPPPGLDTPVSHPAATTTRYPYHPSDRVQSMPAPHMGAYPFHNRQMSRLNQHSRSFPHPSEARGHAAPMVSPVSHGMSWQPQHPGAYHRHHPSPTIHNRKSWDYHQSDVGSYTSDSTATHSTAEFRQYSHHPPIALQHSHSPPHQETGQHIKRQRTNEEERELEEDEEDVILFEDSNNTISLKDTSLEEGSLHLPAQVKSKLSLKDRVISPAGMVSPSGMMQGRTRRHHPQEAPDSPTIPTGTATATESKLNTSAEAEGLAGLAALSTAAFLRMDEGE</sequence>
<feature type="compositionally biased region" description="Pro residues" evidence="1">
    <location>
        <begin position="93"/>
        <end position="114"/>
    </location>
</feature>
<accession>A0A9N8HAA1</accession>